<name>A0AAN6XS82_9PEZI</name>
<dbReference type="Pfam" id="PF00400">
    <property type="entry name" value="WD40"/>
    <property type="match status" value="2"/>
</dbReference>
<dbReference type="PROSITE" id="PS50837">
    <property type="entry name" value="NACHT"/>
    <property type="match status" value="1"/>
</dbReference>
<reference evidence="6" key="2">
    <citation type="submission" date="2023-05" db="EMBL/GenBank/DDBJ databases">
        <authorList>
            <consortium name="Lawrence Berkeley National Laboratory"/>
            <person name="Steindorff A."/>
            <person name="Hensen N."/>
            <person name="Bonometti L."/>
            <person name="Westerberg I."/>
            <person name="Brannstrom I.O."/>
            <person name="Guillou S."/>
            <person name="Cros-Aarteil S."/>
            <person name="Calhoun S."/>
            <person name="Haridas S."/>
            <person name="Kuo A."/>
            <person name="Mondo S."/>
            <person name="Pangilinan J."/>
            <person name="Riley R."/>
            <person name="Labutti K."/>
            <person name="Andreopoulos B."/>
            <person name="Lipzen A."/>
            <person name="Chen C."/>
            <person name="Yanf M."/>
            <person name="Daum C."/>
            <person name="Ng V."/>
            <person name="Clum A."/>
            <person name="Ohm R."/>
            <person name="Martin F."/>
            <person name="Silar P."/>
            <person name="Natvig D."/>
            <person name="Lalanne C."/>
            <person name="Gautier V."/>
            <person name="Ament-Velasquez S.L."/>
            <person name="Kruys A."/>
            <person name="Hutchinson M.I."/>
            <person name="Powell A.J."/>
            <person name="Barry K."/>
            <person name="Miller A.N."/>
            <person name="Grigoriev I.V."/>
            <person name="Debuchy R."/>
            <person name="Gladieux P."/>
            <person name="Thoren M.H."/>
            <person name="Johannesson H."/>
        </authorList>
    </citation>
    <scope>NUCLEOTIDE SEQUENCE</scope>
    <source>
        <strain evidence="6">PSN293</strain>
    </source>
</reference>
<dbReference type="InterPro" id="IPR043519">
    <property type="entry name" value="NT_sf"/>
</dbReference>
<dbReference type="InterPro" id="IPR015943">
    <property type="entry name" value="WD40/YVTN_repeat-like_dom_sf"/>
</dbReference>
<dbReference type="CDD" id="cd05399">
    <property type="entry name" value="NT_Rel-Spo_like"/>
    <property type="match status" value="1"/>
</dbReference>
<dbReference type="SMART" id="SM00954">
    <property type="entry name" value="RelA_SpoT"/>
    <property type="match status" value="1"/>
</dbReference>
<dbReference type="PANTHER" id="PTHR10039:SF17">
    <property type="entry name" value="FUNGAL STAND N-TERMINAL GOODBYE DOMAIN-CONTAINING PROTEIN-RELATED"/>
    <property type="match status" value="1"/>
</dbReference>
<dbReference type="Gene3D" id="3.40.50.300">
    <property type="entry name" value="P-loop containing nucleotide triphosphate hydrolases"/>
    <property type="match status" value="1"/>
</dbReference>
<dbReference type="PROSITE" id="PS50082">
    <property type="entry name" value="WD_REPEATS_2"/>
    <property type="match status" value="2"/>
</dbReference>
<keyword evidence="2" id="KW-0677">Repeat</keyword>
<dbReference type="PROSITE" id="PS00678">
    <property type="entry name" value="WD_REPEATS_1"/>
    <property type="match status" value="2"/>
</dbReference>
<dbReference type="PROSITE" id="PS50294">
    <property type="entry name" value="WD_REPEATS_REGION"/>
    <property type="match status" value="2"/>
</dbReference>
<dbReference type="SMART" id="SM00320">
    <property type="entry name" value="WD40"/>
    <property type="match status" value="2"/>
</dbReference>
<dbReference type="SUPFAM" id="SSF50978">
    <property type="entry name" value="WD40 repeat-like"/>
    <property type="match status" value="1"/>
</dbReference>
<protein>
    <recommendedName>
        <fullName evidence="5">NACHT domain-containing protein</fullName>
    </recommendedName>
</protein>
<feature type="repeat" description="WD" evidence="3">
    <location>
        <begin position="932"/>
        <end position="973"/>
    </location>
</feature>
<dbReference type="Pfam" id="PF24883">
    <property type="entry name" value="NPHP3_N"/>
    <property type="match status" value="1"/>
</dbReference>
<dbReference type="InterPro" id="IPR019775">
    <property type="entry name" value="WD40_repeat_CS"/>
</dbReference>
<evidence type="ECO:0000313" key="6">
    <source>
        <dbReference type="EMBL" id="KAK4205983.1"/>
    </source>
</evidence>
<reference evidence="6" key="1">
    <citation type="journal article" date="2023" name="Mol. Phylogenet. Evol.">
        <title>Genome-scale phylogeny and comparative genomics of the fungal order Sordariales.</title>
        <authorList>
            <person name="Hensen N."/>
            <person name="Bonometti L."/>
            <person name="Westerberg I."/>
            <person name="Brannstrom I.O."/>
            <person name="Guillou S."/>
            <person name="Cros-Aarteil S."/>
            <person name="Calhoun S."/>
            <person name="Haridas S."/>
            <person name="Kuo A."/>
            <person name="Mondo S."/>
            <person name="Pangilinan J."/>
            <person name="Riley R."/>
            <person name="LaButti K."/>
            <person name="Andreopoulos B."/>
            <person name="Lipzen A."/>
            <person name="Chen C."/>
            <person name="Yan M."/>
            <person name="Daum C."/>
            <person name="Ng V."/>
            <person name="Clum A."/>
            <person name="Steindorff A."/>
            <person name="Ohm R.A."/>
            <person name="Martin F."/>
            <person name="Silar P."/>
            <person name="Natvig D.O."/>
            <person name="Lalanne C."/>
            <person name="Gautier V."/>
            <person name="Ament-Velasquez S.L."/>
            <person name="Kruys A."/>
            <person name="Hutchinson M.I."/>
            <person name="Powell A.J."/>
            <person name="Barry K."/>
            <person name="Miller A.N."/>
            <person name="Grigoriev I.V."/>
            <person name="Debuchy R."/>
            <person name="Gladieux P."/>
            <person name="Hiltunen Thoren M."/>
            <person name="Johannesson H."/>
        </authorList>
    </citation>
    <scope>NUCLEOTIDE SEQUENCE</scope>
    <source>
        <strain evidence="6">PSN293</strain>
    </source>
</reference>
<dbReference type="GO" id="GO:0015969">
    <property type="term" value="P:guanosine tetraphosphate metabolic process"/>
    <property type="evidence" value="ECO:0007669"/>
    <property type="project" value="InterPro"/>
</dbReference>
<evidence type="ECO:0000256" key="1">
    <source>
        <dbReference type="ARBA" id="ARBA00022574"/>
    </source>
</evidence>
<dbReference type="Proteomes" id="UP001301769">
    <property type="component" value="Unassembled WGS sequence"/>
</dbReference>
<dbReference type="InterPro" id="IPR007685">
    <property type="entry name" value="RelA_SpoT"/>
</dbReference>
<feature type="repeat" description="WD" evidence="3">
    <location>
        <begin position="974"/>
        <end position="1015"/>
    </location>
</feature>
<dbReference type="PANTHER" id="PTHR10039">
    <property type="entry name" value="AMELOGENIN"/>
    <property type="match status" value="1"/>
</dbReference>
<dbReference type="EMBL" id="MU858567">
    <property type="protein sequence ID" value="KAK4205983.1"/>
    <property type="molecule type" value="Genomic_DNA"/>
</dbReference>
<dbReference type="Pfam" id="PF04607">
    <property type="entry name" value="RelA_SpoT"/>
    <property type="match status" value="1"/>
</dbReference>
<proteinExistence type="predicted"/>
<evidence type="ECO:0000256" key="4">
    <source>
        <dbReference type="SAM" id="MobiDB-lite"/>
    </source>
</evidence>
<accession>A0AAN6XS82</accession>
<dbReference type="SUPFAM" id="SSF52540">
    <property type="entry name" value="P-loop containing nucleoside triphosphate hydrolases"/>
    <property type="match status" value="1"/>
</dbReference>
<feature type="region of interest" description="Disordered" evidence="4">
    <location>
        <begin position="1"/>
        <end position="33"/>
    </location>
</feature>
<comment type="caution">
    <text evidence="6">The sequence shown here is derived from an EMBL/GenBank/DDBJ whole genome shotgun (WGS) entry which is preliminary data.</text>
</comment>
<dbReference type="InterPro" id="IPR007111">
    <property type="entry name" value="NACHT_NTPase"/>
</dbReference>
<dbReference type="InterPro" id="IPR036322">
    <property type="entry name" value="WD40_repeat_dom_sf"/>
</dbReference>
<dbReference type="Gene3D" id="3.30.460.10">
    <property type="entry name" value="Beta Polymerase, domain 2"/>
    <property type="match status" value="1"/>
</dbReference>
<dbReference type="SUPFAM" id="SSF81301">
    <property type="entry name" value="Nucleotidyltransferase"/>
    <property type="match status" value="1"/>
</dbReference>
<evidence type="ECO:0000256" key="2">
    <source>
        <dbReference type="ARBA" id="ARBA00022737"/>
    </source>
</evidence>
<dbReference type="Gene3D" id="2.130.10.10">
    <property type="entry name" value="YVTN repeat-like/Quinoprotein amine dehydrogenase"/>
    <property type="match status" value="1"/>
</dbReference>
<evidence type="ECO:0000259" key="5">
    <source>
        <dbReference type="PROSITE" id="PS50837"/>
    </source>
</evidence>
<organism evidence="6 7">
    <name type="scientific">Rhypophila decipiens</name>
    <dbReference type="NCBI Taxonomy" id="261697"/>
    <lineage>
        <taxon>Eukaryota</taxon>
        <taxon>Fungi</taxon>
        <taxon>Dikarya</taxon>
        <taxon>Ascomycota</taxon>
        <taxon>Pezizomycotina</taxon>
        <taxon>Sordariomycetes</taxon>
        <taxon>Sordariomycetidae</taxon>
        <taxon>Sordariales</taxon>
        <taxon>Naviculisporaceae</taxon>
        <taxon>Rhypophila</taxon>
    </lineage>
</organism>
<evidence type="ECO:0000256" key="3">
    <source>
        <dbReference type="PROSITE-ProRule" id="PRU00221"/>
    </source>
</evidence>
<dbReference type="InterPro" id="IPR056884">
    <property type="entry name" value="NPHP3-like_N"/>
</dbReference>
<keyword evidence="1 3" id="KW-0853">WD repeat</keyword>
<dbReference type="InterPro" id="IPR027417">
    <property type="entry name" value="P-loop_NTPase"/>
</dbReference>
<gene>
    <name evidence="6" type="ORF">QBC37DRAFT_301701</name>
</gene>
<sequence length="1018" mass="114571">MDSIQQTRKRSRSWHDTDTHSPAPQGAGRSDGLNQPLRARIEIQRHLPSQDPKNDFTSKIWPGLRDEYDTMREELEELCKNGLKSEAIKCQVESRTKAADSVKASLDRREKALWQHNKKRLQSISDIFDEIHDLVGVRIILEYPDDMQKAIRFIEETFRKEREPAVFHSDREVGQHWKTWFGAYQTLNYRLSLDEKNCRTFSRFCGVMFEIQLTTIAEGLYNKFAHPLLYKGSSENLSRQDEMVIDMSHGISLVYSLCLMYMKEKLGDGSGNIKHRDELVAATALFHESLMKGASFNAVDNPRGVNTVPDIPPEVYRSAGDLREWIDGRITYAAVLSKLLVAEGAAFDSHAEEHNPRCHPNTRTELLRQIQNWANDSQTKSIFWLNGMAGTGKSTISRTVAKLFADEDLLGASFFFKRGRDDRGKAARVFPTIASQLVCNIPTLVPSIKKAIEADPALPGKTLRDQFERLILQPLGCIHHATAIVIIIDALDECDREDDVKTIISVLAKVNTLSSVRLRVFITSRPELPIRLGFKNEEVQGKYQNLALHKIPEETVEHDISAFLGYELARIRDTYNSQALRSLQLPLSWPGEHVIRTLAQIAVPLFIFAATACRFVEDSAWSDPANQLKKILQYQTNTDNSELDELDATYLPILDQLIVGQTDQKKSRLLAHFREVVGPIVLLAQPLSVLSLARLLDISPRAIYGRLESLHSVLDIPPEECIPVRLFHLSFRDFLVDPAKRTTNEFWIDQAKYHKVLADRCVQIMSQHLKRDICNQQVPGKLRSEIDQNTIDTALPPVAQYACQYWVHHLKESKSSVRDGGPVHSFLTSHLLYWLEALSLLGRISESLGMVDDLLALSVHGIEISRFLHDIRRFIRSNRSIIDIAPLQLYASALVFSPARSITRGLFKQEEQRWITSGPVVEDSWNACTQTLEGHSGSVSSVAFSPDSKLVASGSGDQTVKIWDAATGACTQTLKGHSGYVSSVAFSPDSKLVASGSYDQTVKIWDAATGACTQTQRA</sequence>
<feature type="domain" description="NACHT" evidence="5">
    <location>
        <begin position="381"/>
        <end position="526"/>
    </location>
</feature>
<evidence type="ECO:0000313" key="7">
    <source>
        <dbReference type="Proteomes" id="UP001301769"/>
    </source>
</evidence>
<dbReference type="AlphaFoldDB" id="A0AAN6XS82"/>
<dbReference type="InterPro" id="IPR001680">
    <property type="entry name" value="WD40_rpt"/>
</dbReference>
<keyword evidence="7" id="KW-1185">Reference proteome</keyword>